<dbReference type="Proteomes" id="UP000000245">
    <property type="component" value="Plasmid pACRY01"/>
</dbReference>
<dbReference type="AlphaFoldDB" id="A5FT74"/>
<dbReference type="HOGENOM" id="CLU_1105275_0_0_5"/>
<protein>
    <submittedName>
        <fullName evidence="2">Uncharacterized protein</fullName>
    </submittedName>
</protein>
<evidence type="ECO:0000256" key="1">
    <source>
        <dbReference type="SAM" id="MobiDB-lite"/>
    </source>
</evidence>
<reference evidence="2 3" key="1">
    <citation type="submission" date="2007-05" db="EMBL/GenBank/DDBJ databases">
        <title>Complete sequence of plasmid1 pACRY01 of Acidiphilium cryptum JF-5.</title>
        <authorList>
            <consortium name="US DOE Joint Genome Institute"/>
            <person name="Copeland A."/>
            <person name="Lucas S."/>
            <person name="Lapidus A."/>
            <person name="Barry K."/>
            <person name="Detter J.C."/>
            <person name="Glavina del Rio T."/>
            <person name="Hammon N."/>
            <person name="Israni S."/>
            <person name="Dalin E."/>
            <person name="Tice H."/>
            <person name="Pitluck S."/>
            <person name="Sims D."/>
            <person name="Brettin T."/>
            <person name="Bruce D."/>
            <person name="Han C."/>
            <person name="Schmutz J."/>
            <person name="Larimer F."/>
            <person name="Land M."/>
            <person name="Hauser L."/>
            <person name="Kyrpides N."/>
            <person name="Kim E."/>
            <person name="Magnuson T."/>
            <person name="Richardson P."/>
        </authorList>
    </citation>
    <scope>NUCLEOTIDE SEQUENCE [LARGE SCALE GENOMIC DNA]</scope>
    <source>
        <strain evidence="3">JF-5</strain>
        <plasmid evidence="3">Plasmid pACRY01</plasmid>
    </source>
</reference>
<geneLocation type="plasmid" evidence="2 3">
    <name>pACRY01</name>
</geneLocation>
<organism evidence="2 3">
    <name type="scientific">Acidiphilium cryptum (strain JF-5)</name>
    <dbReference type="NCBI Taxonomy" id="349163"/>
    <lineage>
        <taxon>Bacteria</taxon>
        <taxon>Pseudomonadati</taxon>
        <taxon>Pseudomonadota</taxon>
        <taxon>Alphaproteobacteria</taxon>
        <taxon>Acetobacterales</taxon>
        <taxon>Acidocellaceae</taxon>
        <taxon>Acidiphilium</taxon>
    </lineage>
</organism>
<dbReference type="RefSeq" id="WP_011930517.1">
    <property type="nucleotide sequence ID" value="NC_009467.1"/>
</dbReference>
<dbReference type="EMBL" id="CP000689">
    <property type="protein sequence ID" value="ABQ28806.1"/>
    <property type="molecule type" value="Genomic_DNA"/>
</dbReference>
<keyword evidence="2" id="KW-0614">Plasmid</keyword>
<accession>A5FT74</accession>
<feature type="compositionally biased region" description="Basic and acidic residues" evidence="1">
    <location>
        <begin position="141"/>
        <end position="154"/>
    </location>
</feature>
<keyword evidence="3" id="KW-1185">Reference proteome</keyword>
<feature type="region of interest" description="Disordered" evidence="1">
    <location>
        <begin position="137"/>
        <end position="171"/>
    </location>
</feature>
<evidence type="ECO:0000313" key="3">
    <source>
        <dbReference type="Proteomes" id="UP000000245"/>
    </source>
</evidence>
<feature type="region of interest" description="Disordered" evidence="1">
    <location>
        <begin position="50"/>
        <end position="77"/>
    </location>
</feature>
<name>A5FT74_ACICJ</name>
<gene>
    <name evidence="2" type="ordered locus">Acry_3184</name>
</gene>
<proteinExistence type="predicted"/>
<sequence length="251" mass="26229">MAKNSRDGNRLRAARRRAALAERGIKQVLLMAPEQAHPLLKQAATLMTRDDDPLEPLAALRRAGGANEPEPVGASPDLGAELEATKARIAEIERQAEARLAMVIEAAERRRRALEAEQEKARANAVEAQKAAKSAQVAAGRAEEALRRAEKAEATDPAGQGDAGPQRPAGALSGRRCAEIAGGRCAGLLQWKAPFAPCEASMARKFDSVRQCGGNSGVAEAANGHAATVEIRGVSASMAGAMSSTIPSICI</sequence>
<dbReference type="KEGG" id="acr:Acry_3184"/>
<evidence type="ECO:0000313" key="2">
    <source>
        <dbReference type="EMBL" id="ABQ28806.1"/>
    </source>
</evidence>